<reference evidence="1" key="1">
    <citation type="submission" date="2022-01" db="EMBL/GenBank/DDBJ databases">
        <title>Paenibacillus spongiae sp. nov., isolated from marine sponge.</title>
        <authorList>
            <person name="Li Z."/>
            <person name="Zhang M."/>
        </authorList>
    </citation>
    <scope>NUCLEOTIDE SEQUENCE</scope>
    <source>
        <strain evidence="1">PHS-Z3</strain>
    </source>
</reference>
<dbReference type="RefSeq" id="WP_258389115.1">
    <property type="nucleotide sequence ID" value="NZ_CP091430.1"/>
</dbReference>
<dbReference type="EMBL" id="CP091430">
    <property type="protein sequence ID" value="UVI33062.1"/>
    <property type="molecule type" value="Genomic_DNA"/>
</dbReference>
<gene>
    <name evidence="1" type="ORF">L1F29_15010</name>
</gene>
<name>A0ABY5SGF8_9BACL</name>
<dbReference type="Proteomes" id="UP001057877">
    <property type="component" value="Chromosome"/>
</dbReference>
<proteinExistence type="predicted"/>
<protein>
    <recommendedName>
        <fullName evidence="3">DUF2922 domain-containing protein</fullName>
    </recommendedName>
</protein>
<keyword evidence="2" id="KW-1185">Reference proteome</keyword>
<evidence type="ECO:0008006" key="3">
    <source>
        <dbReference type="Google" id="ProtNLM"/>
    </source>
</evidence>
<evidence type="ECO:0000313" key="2">
    <source>
        <dbReference type="Proteomes" id="UP001057877"/>
    </source>
</evidence>
<organism evidence="1 2">
    <name type="scientific">Paenibacillus spongiae</name>
    <dbReference type="NCBI Taxonomy" id="2909671"/>
    <lineage>
        <taxon>Bacteria</taxon>
        <taxon>Bacillati</taxon>
        <taxon>Bacillota</taxon>
        <taxon>Bacilli</taxon>
        <taxon>Bacillales</taxon>
        <taxon>Paenibacillaceae</taxon>
        <taxon>Paenibacillus</taxon>
    </lineage>
</organism>
<evidence type="ECO:0000313" key="1">
    <source>
        <dbReference type="EMBL" id="UVI33062.1"/>
    </source>
</evidence>
<accession>A0ABY5SGF8</accession>
<sequence length="67" mass="7270">MVQYVLVEFTAEDEESSLPLTVDPPMLVSTEEANQLITGYATNAAGLRGYGSVSISLDKTVPRLQPR</sequence>